<feature type="transmembrane region" description="Helical" evidence="5">
    <location>
        <begin position="157"/>
        <end position="176"/>
    </location>
</feature>
<comment type="subcellular location">
    <subcellularLocation>
        <location evidence="1">Membrane</location>
        <topology evidence="1">Multi-pass membrane protein</topology>
    </subcellularLocation>
</comment>
<keyword evidence="3 5" id="KW-1133">Transmembrane helix</keyword>
<reference evidence="7 8" key="1">
    <citation type="submission" date="2018-05" db="EMBL/GenBank/DDBJ databases">
        <title>Genomic Encyclopedia of Type Strains, Phase IV (KMG-V): Genome sequencing to study the core and pangenomes of soil and plant-associated prokaryotes.</title>
        <authorList>
            <person name="Whitman W."/>
        </authorList>
    </citation>
    <scope>NUCLEOTIDE SEQUENCE [LARGE SCALE GENOMIC DNA]</scope>
    <source>
        <strain evidence="7 8">SLV-132</strain>
    </source>
</reference>
<evidence type="ECO:0000256" key="1">
    <source>
        <dbReference type="ARBA" id="ARBA00004141"/>
    </source>
</evidence>
<keyword evidence="8" id="KW-1185">Reference proteome</keyword>
<dbReference type="InterPro" id="IPR050382">
    <property type="entry name" value="MFS_Na/Anion_cotransporter"/>
</dbReference>
<feature type="transmembrane region" description="Helical" evidence="5">
    <location>
        <begin position="69"/>
        <end position="88"/>
    </location>
</feature>
<keyword evidence="2 5" id="KW-0812">Transmembrane</keyword>
<evidence type="ECO:0000313" key="8">
    <source>
        <dbReference type="Proteomes" id="UP000245754"/>
    </source>
</evidence>
<feature type="transmembrane region" description="Helical" evidence="5">
    <location>
        <begin position="124"/>
        <end position="151"/>
    </location>
</feature>
<comment type="caution">
    <text evidence="7">The sequence shown here is derived from an EMBL/GenBank/DDBJ whole genome shotgun (WGS) entry which is preliminary data.</text>
</comment>
<evidence type="ECO:0000256" key="2">
    <source>
        <dbReference type="ARBA" id="ARBA00022692"/>
    </source>
</evidence>
<dbReference type="InterPro" id="IPR020846">
    <property type="entry name" value="MFS_dom"/>
</dbReference>
<dbReference type="InterPro" id="IPR011701">
    <property type="entry name" value="MFS"/>
</dbReference>
<feature type="domain" description="Major facilitator superfamily (MFS) profile" evidence="6">
    <location>
        <begin position="3"/>
        <end position="402"/>
    </location>
</feature>
<dbReference type="Proteomes" id="UP000245754">
    <property type="component" value="Unassembled WGS sequence"/>
</dbReference>
<name>A0A316EQJ8_9BURK</name>
<feature type="transmembrane region" description="Helical" evidence="5">
    <location>
        <begin position="252"/>
        <end position="272"/>
    </location>
</feature>
<dbReference type="InterPro" id="IPR036259">
    <property type="entry name" value="MFS_trans_sf"/>
</dbReference>
<organism evidence="7 8">
    <name type="scientific">Cupriavidus plantarum</name>
    <dbReference type="NCBI Taxonomy" id="942865"/>
    <lineage>
        <taxon>Bacteria</taxon>
        <taxon>Pseudomonadati</taxon>
        <taxon>Pseudomonadota</taxon>
        <taxon>Betaproteobacteria</taxon>
        <taxon>Burkholderiales</taxon>
        <taxon>Burkholderiaceae</taxon>
        <taxon>Cupriavidus</taxon>
    </lineage>
</organism>
<feature type="transmembrane region" description="Helical" evidence="5">
    <location>
        <begin position="42"/>
        <end position="62"/>
    </location>
</feature>
<proteinExistence type="predicted"/>
<evidence type="ECO:0000313" key="7">
    <source>
        <dbReference type="EMBL" id="PWK34110.1"/>
    </source>
</evidence>
<dbReference type="GO" id="GO:0016020">
    <property type="term" value="C:membrane"/>
    <property type="evidence" value="ECO:0007669"/>
    <property type="project" value="UniProtKB-SubCell"/>
</dbReference>
<evidence type="ECO:0000259" key="6">
    <source>
        <dbReference type="PROSITE" id="PS50850"/>
    </source>
</evidence>
<dbReference type="PANTHER" id="PTHR11662">
    <property type="entry name" value="SOLUTE CARRIER FAMILY 17"/>
    <property type="match status" value="1"/>
</dbReference>
<feature type="transmembrane region" description="Helical" evidence="5">
    <location>
        <begin position="346"/>
        <end position="370"/>
    </location>
</feature>
<sequence>MRIYFLLFALTAILYVDRAALPLAAAAVAREFDLSPVAMGYLLSSFGWLYFLALIPVGGLVGRLGAYRVGGMGIGLLSVASASLALAWSFGSILVGRMAAGLCAAVTYPTGTRTIRDHVGDTRWGFATGVLHSGSLFGPAIGAVALTWMIHAFSWRMAFVATGLIGFIWLALWVGWHRQHGAQGVPPGQHPDADPSQARLSKPAGLLSVMRSPNLRAIAVAHGGAGFSTQLFVAWLPGYLQMEQSLSITETGLLLGGAYLCAGMIVLLVLKLSDACMPADLTRGTRRFWVAAALFAAGIVASVPLLDHLYAIVLVITLSLAACASAVSLNLTLINDLTTDARDVGLAVGFVSAVGNVFGLLSPIVTGYIVAATGRFHLAFALCGGLLAAAAILLLALSAPGPRADTAASFDAP</sequence>
<feature type="transmembrane region" description="Helical" evidence="5">
    <location>
        <begin position="376"/>
        <end position="397"/>
    </location>
</feature>
<evidence type="ECO:0000256" key="3">
    <source>
        <dbReference type="ARBA" id="ARBA00022989"/>
    </source>
</evidence>
<dbReference type="PANTHER" id="PTHR11662:SF399">
    <property type="entry name" value="FI19708P1-RELATED"/>
    <property type="match status" value="1"/>
</dbReference>
<dbReference type="EMBL" id="QGGT01000003">
    <property type="protein sequence ID" value="PWK34110.1"/>
    <property type="molecule type" value="Genomic_DNA"/>
</dbReference>
<accession>A0A316EQJ8</accession>
<evidence type="ECO:0000256" key="4">
    <source>
        <dbReference type="ARBA" id="ARBA00023136"/>
    </source>
</evidence>
<dbReference type="RefSeq" id="WP_109584162.1">
    <property type="nucleotide sequence ID" value="NZ_QGGT01000003.1"/>
</dbReference>
<keyword evidence="4 5" id="KW-0472">Membrane</keyword>
<feature type="transmembrane region" description="Helical" evidence="5">
    <location>
        <begin position="284"/>
        <end position="303"/>
    </location>
</feature>
<dbReference type="PROSITE" id="PS50850">
    <property type="entry name" value="MFS"/>
    <property type="match status" value="1"/>
</dbReference>
<feature type="transmembrane region" description="Helical" evidence="5">
    <location>
        <begin position="217"/>
        <end position="240"/>
    </location>
</feature>
<dbReference type="AlphaFoldDB" id="A0A316EQJ8"/>
<dbReference type="SUPFAM" id="SSF103473">
    <property type="entry name" value="MFS general substrate transporter"/>
    <property type="match status" value="1"/>
</dbReference>
<feature type="transmembrane region" description="Helical" evidence="5">
    <location>
        <begin position="309"/>
        <end position="334"/>
    </location>
</feature>
<protein>
    <submittedName>
        <fullName evidence="7">ACS family glucarate transporter-like MFS transporter</fullName>
    </submittedName>
</protein>
<dbReference type="GO" id="GO:0022857">
    <property type="term" value="F:transmembrane transporter activity"/>
    <property type="evidence" value="ECO:0007669"/>
    <property type="project" value="InterPro"/>
</dbReference>
<dbReference type="Pfam" id="PF07690">
    <property type="entry name" value="MFS_1"/>
    <property type="match status" value="1"/>
</dbReference>
<dbReference type="Gene3D" id="1.20.1250.20">
    <property type="entry name" value="MFS general substrate transporter like domains"/>
    <property type="match status" value="2"/>
</dbReference>
<evidence type="ECO:0000256" key="5">
    <source>
        <dbReference type="SAM" id="Phobius"/>
    </source>
</evidence>
<gene>
    <name evidence="7" type="ORF">C7419_103429</name>
</gene>